<evidence type="ECO:0000313" key="2">
    <source>
        <dbReference type="EMBL" id="PNR37193.1"/>
    </source>
</evidence>
<dbReference type="InterPro" id="IPR013154">
    <property type="entry name" value="ADH-like_N"/>
</dbReference>
<dbReference type="EnsemblPlants" id="Pp3c16_1190V3.4">
    <property type="protein sequence ID" value="Pp3c16_1190V3.4"/>
    <property type="gene ID" value="Pp3c16_1190"/>
</dbReference>
<sequence length="352" mass="37078">MAASTMRALVCRKLGDPTLPFSDTSPIYVEENFPKPKLSSPTSVRVKVFASSLNFATGLQIEGKYQEKPPLPYVPGEDFSGTVLEVGDRVTKVKVGDAVCGAATGGAYAAEIVIDASLVFKVPNGCDLLQAGGLPIAFGTSHVGLVHRANLQAGQVLLVLGAAGGVGLSAVQIGKLLGAVVIGVARGHDKAELLKAYGVDLVVDPKDGGLINTVKAFLKSRKLRGVDVLYDPVGGKLFKDSMKLLSWGAHIVIIGFTSGEIPSIPANILLVKNLTVHGLYWGSYTRFNPQVMQDSMEALLGYLTNGSLRVHISHTFSIDEANKAFALLKQREVKGKVMILPGGSSSSPASKL</sequence>
<dbReference type="RefSeq" id="XP_024397866.1">
    <property type="nucleotide sequence ID" value="XM_024542098.2"/>
</dbReference>
<name>A0A2K1J6N2_PHYPA</name>
<dbReference type="Proteomes" id="UP000006727">
    <property type="component" value="Chromosome 16"/>
</dbReference>
<reference evidence="2 4" key="1">
    <citation type="journal article" date="2008" name="Science">
        <title>The Physcomitrella genome reveals evolutionary insights into the conquest of land by plants.</title>
        <authorList>
            <person name="Rensing S."/>
            <person name="Lang D."/>
            <person name="Zimmer A."/>
            <person name="Terry A."/>
            <person name="Salamov A."/>
            <person name="Shapiro H."/>
            <person name="Nishiyama T."/>
            <person name="Perroud P.-F."/>
            <person name="Lindquist E."/>
            <person name="Kamisugi Y."/>
            <person name="Tanahashi T."/>
            <person name="Sakakibara K."/>
            <person name="Fujita T."/>
            <person name="Oishi K."/>
            <person name="Shin-I T."/>
            <person name="Kuroki Y."/>
            <person name="Toyoda A."/>
            <person name="Suzuki Y."/>
            <person name="Hashimoto A."/>
            <person name="Yamaguchi K."/>
            <person name="Sugano A."/>
            <person name="Kohara Y."/>
            <person name="Fujiyama A."/>
            <person name="Anterola A."/>
            <person name="Aoki S."/>
            <person name="Ashton N."/>
            <person name="Barbazuk W.B."/>
            <person name="Barker E."/>
            <person name="Bennetzen J."/>
            <person name="Bezanilla M."/>
            <person name="Blankenship R."/>
            <person name="Cho S.H."/>
            <person name="Dutcher S."/>
            <person name="Estelle M."/>
            <person name="Fawcett J.A."/>
            <person name="Gundlach H."/>
            <person name="Hanada K."/>
            <person name="Heyl A."/>
            <person name="Hicks K.A."/>
            <person name="Hugh J."/>
            <person name="Lohr M."/>
            <person name="Mayer K."/>
            <person name="Melkozernov A."/>
            <person name="Murata T."/>
            <person name="Nelson D."/>
            <person name="Pils B."/>
            <person name="Prigge M."/>
            <person name="Reiss B."/>
            <person name="Renner T."/>
            <person name="Rombauts S."/>
            <person name="Rushton P."/>
            <person name="Sanderfoot A."/>
            <person name="Schween G."/>
            <person name="Shiu S.-H."/>
            <person name="Stueber K."/>
            <person name="Theodoulou F.L."/>
            <person name="Tu H."/>
            <person name="Van de Peer Y."/>
            <person name="Verrier P.J."/>
            <person name="Waters E."/>
            <person name="Wood A."/>
            <person name="Yang L."/>
            <person name="Cove D."/>
            <person name="Cuming A."/>
            <person name="Hasebe M."/>
            <person name="Lucas S."/>
            <person name="Mishler D.B."/>
            <person name="Reski R."/>
            <person name="Grigoriev I."/>
            <person name="Quatrano R.S."/>
            <person name="Boore J.L."/>
        </authorList>
    </citation>
    <scope>NUCLEOTIDE SEQUENCE [LARGE SCALE GENOMIC DNA]</scope>
    <source>
        <strain evidence="3 4">cv. Gransden 2004</strain>
    </source>
</reference>
<dbReference type="PaxDb" id="3218-PP1S144_108V6.1"/>
<dbReference type="InterPro" id="IPR013149">
    <property type="entry name" value="ADH-like_C"/>
</dbReference>
<dbReference type="Gene3D" id="3.90.180.10">
    <property type="entry name" value="Medium-chain alcohol dehydrogenases, catalytic domain"/>
    <property type="match status" value="1"/>
</dbReference>
<proteinExistence type="predicted"/>
<evidence type="ECO:0000259" key="1">
    <source>
        <dbReference type="SMART" id="SM00829"/>
    </source>
</evidence>
<dbReference type="GO" id="GO:0008270">
    <property type="term" value="F:zinc ion binding"/>
    <property type="evidence" value="ECO:0007669"/>
    <property type="project" value="InterPro"/>
</dbReference>
<dbReference type="SUPFAM" id="SSF50129">
    <property type="entry name" value="GroES-like"/>
    <property type="match status" value="1"/>
</dbReference>
<dbReference type="Gene3D" id="3.40.50.720">
    <property type="entry name" value="NAD(P)-binding Rossmann-like Domain"/>
    <property type="match status" value="1"/>
</dbReference>
<dbReference type="Gramene" id="Pp3c16_1190V3.3">
    <property type="protein sequence ID" value="Pp3c16_1190V3.3"/>
    <property type="gene ID" value="Pp3c16_1190"/>
</dbReference>
<reference evidence="2 4" key="2">
    <citation type="journal article" date="2018" name="Plant J.">
        <title>The Physcomitrella patens chromosome-scale assembly reveals moss genome structure and evolution.</title>
        <authorList>
            <person name="Lang D."/>
            <person name="Ullrich K.K."/>
            <person name="Murat F."/>
            <person name="Fuchs J."/>
            <person name="Jenkins J."/>
            <person name="Haas F.B."/>
            <person name="Piednoel M."/>
            <person name="Gundlach H."/>
            <person name="Van Bel M."/>
            <person name="Meyberg R."/>
            <person name="Vives C."/>
            <person name="Morata J."/>
            <person name="Symeonidi A."/>
            <person name="Hiss M."/>
            <person name="Muchero W."/>
            <person name="Kamisugi Y."/>
            <person name="Saleh O."/>
            <person name="Blanc G."/>
            <person name="Decker E.L."/>
            <person name="van Gessel N."/>
            <person name="Grimwood J."/>
            <person name="Hayes R.D."/>
            <person name="Graham S.W."/>
            <person name="Gunter L.E."/>
            <person name="McDaniel S.F."/>
            <person name="Hoernstein S.N.W."/>
            <person name="Larsson A."/>
            <person name="Li F.W."/>
            <person name="Perroud P.F."/>
            <person name="Phillips J."/>
            <person name="Ranjan P."/>
            <person name="Rokshar D.S."/>
            <person name="Rothfels C.J."/>
            <person name="Schneider L."/>
            <person name="Shu S."/>
            <person name="Stevenson D.W."/>
            <person name="Thummler F."/>
            <person name="Tillich M."/>
            <person name="Villarreal Aguilar J.C."/>
            <person name="Widiez T."/>
            <person name="Wong G.K."/>
            <person name="Wymore A."/>
            <person name="Zhang Y."/>
            <person name="Zimmer A.D."/>
            <person name="Quatrano R.S."/>
            <person name="Mayer K.F.X."/>
            <person name="Goodstein D."/>
            <person name="Casacuberta J.M."/>
            <person name="Vandepoele K."/>
            <person name="Reski R."/>
            <person name="Cuming A.C."/>
            <person name="Tuskan G.A."/>
            <person name="Maumus F."/>
            <person name="Salse J."/>
            <person name="Schmutz J."/>
            <person name="Rensing S.A."/>
        </authorList>
    </citation>
    <scope>NUCLEOTIDE SEQUENCE [LARGE SCALE GENOMIC DNA]</scope>
    <source>
        <strain evidence="3 4">cv. Gransden 2004</strain>
    </source>
</reference>
<dbReference type="STRING" id="3218.A0A2K1J6N2"/>
<dbReference type="InterPro" id="IPR051397">
    <property type="entry name" value="Zn-ADH-like_protein"/>
</dbReference>
<dbReference type="InterPro" id="IPR011032">
    <property type="entry name" value="GroES-like_sf"/>
</dbReference>
<dbReference type="RefSeq" id="XP_024397869.1">
    <property type="nucleotide sequence ID" value="XM_024542101.2"/>
</dbReference>
<dbReference type="PROSITE" id="PS01162">
    <property type="entry name" value="QOR_ZETA_CRYSTAL"/>
    <property type="match status" value="1"/>
</dbReference>
<dbReference type="OrthoDB" id="10257049at2759"/>
<accession>A0A2K1J6N2</accession>
<dbReference type="InterPro" id="IPR036291">
    <property type="entry name" value="NAD(P)-bd_dom_sf"/>
</dbReference>
<dbReference type="InterPro" id="IPR002364">
    <property type="entry name" value="Quin_OxRdtase/zeta-crystal_CS"/>
</dbReference>
<dbReference type="SUPFAM" id="SSF51735">
    <property type="entry name" value="NAD(P)-binding Rossmann-fold domains"/>
    <property type="match status" value="1"/>
</dbReference>
<protein>
    <recommendedName>
        <fullName evidence="1">Enoyl reductase (ER) domain-containing protein</fullName>
    </recommendedName>
</protein>
<dbReference type="OMA" id="CDIRGVF"/>
<reference evidence="3" key="3">
    <citation type="submission" date="2020-12" db="UniProtKB">
        <authorList>
            <consortium name="EnsemblPlants"/>
        </authorList>
    </citation>
    <scope>IDENTIFICATION</scope>
</reference>
<dbReference type="Gramene" id="Pp3c16_1190V3.1">
    <property type="protein sequence ID" value="Pp3c16_1190V3.1"/>
    <property type="gene ID" value="Pp3c16_1190"/>
</dbReference>
<dbReference type="AlphaFoldDB" id="A0A2K1J6N2"/>
<dbReference type="Pfam" id="PF08240">
    <property type="entry name" value="ADH_N"/>
    <property type="match status" value="1"/>
</dbReference>
<dbReference type="EMBL" id="ABEU02000016">
    <property type="protein sequence ID" value="PNR37193.1"/>
    <property type="molecule type" value="Genomic_DNA"/>
</dbReference>
<dbReference type="PANTHER" id="PTHR43677">
    <property type="entry name" value="SHORT-CHAIN DEHYDROGENASE/REDUCTASE"/>
    <property type="match status" value="1"/>
</dbReference>
<organism evidence="2">
    <name type="scientific">Physcomitrium patens</name>
    <name type="common">Spreading-leaved earth moss</name>
    <name type="synonym">Physcomitrella patens</name>
    <dbReference type="NCBI Taxonomy" id="3218"/>
    <lineage>
        <taxon>Eukaryota</taxon>
        <taxon>Viridiplantae</taxon>
        <taxon>Streptophyta</taxon>
        <taxon>Embryophyta</taxon>
        <taxon>Bryophyta</taxon>
        <taxon>Bryophytina</taxon>
        <taxon>Bryopsida</taxon>
        <taxon>Funariidae</taxon>
        <taxon>Funariales</taxon>
        <taxon>Funariaceae</taxon>
        <taxon>Physcomitrium</taxon>
    </lineage>
</organism>
<dbReference type="GO" id="GO:0016491">
    <property type="term" value="F:oxidoreductase activity"/>
    <property type="evidence" value="ECO:0000318"/>
    <property type="project" value="GO_Central"/>
</dbReference>
<dbReference type="RefSeq" id="XP_073396030.1">
    <property type="nucleotide sequence ID" value="XM_073539929.1"/>
</dbReference>
<dbReference type="Gramene" id="Pp3c16_1190V3.2">
    <property type="protein sequence ID" value="Pp3c16_1190V3.2"/>
    <property type="gene ID" value="Pp3c16_1190"/>
</dbReference>
<dbReference type="GeneID" id="112293056"/>
<dbReference type="EnsemblPlants" id="Pp3c16_1190V3.1">
    <property type="protein sequence ID" value="Pp3c16_1190V3.1"/>
    <property type="gene ID" value="Pp3c16_1190"/>
</dbReference>
<dbReference type="SMART" id="SM00829">
    <property type="entry name" value="PKS_ER"/>
    <property type="match status" value="1"/>
</dbReference>
<evidence type="ECO:0000313" key="3">
    <source>
        <dbReference type="EnsemblPlants" id="Pp3c16_1190V3.1"/>
    </source>
</evidence>
<dbReference type="CDD" id="cd08241">
    <property type="entry name" value="QOR1"/>
    <property type="match status" value="1"/>
</dbReference>
<dbReference type="EnsemblPlants" id="Pp3c16_1190V3.2">
    <property type="protein sequence ID" value="Pp3c16_1190V3.2"/>
    <property type="gene ID" value="Pp3c16_1190"/>
</dbReference>
<dbReference type="RefSeq" id="XP_024397867.1">
    <property type="nucleotide sequence ID" value="XM_024542099.2"/>
</dbReference>
<dbReference type="Gramene" id="Pp3c16_1190V3.4">
    <property type="protein sequence ID" value="Pp3c16_1190V3.4"/>
    <property type="gene ID" value="Pp3c16_1190"/>
</dbReference>
<dbReference type="EnsemblPlants" id="Pp3c16_1190V3.3">
    <property type="protein sequence ID" value="Pp3c16_1190V3.3"/>
    <property type="gene ID" value="Pp3c16_1190"/>
</dbReference>
<dbReference type="InterPro" id="IPR020843">
    <property type="entry name" value="ER"/>
</dbReference>
<dbReference type="Pfam" id="PF00107">
    <property type="entry name" value="ADH_zinc_N"/>
    <property type="match status" value="1"/>
</dbReference>
<evidence type="ECO:0000313" key="4">
    <source>
        <dbReference type="Proteomes" id="UP000006727"/>
    </source>
</evidence>
<keyword evidence="4" id="KW-1185">Reference proteome</keyword>
<feature type="domain" description="Enoyl reductase (ER)" evidence="1">
    <location>
        <begin position="22"/>
        <end position="339"/>
    </location>
</feature>
<gene>
    <name evidence="3" type="primary">LOC112293056</name>
    <name evidence="2" type="ORF">PHYPA_020300</name>
</gene>
<dbReference type="PANTHER" id="PTHR43677:SF4">
    <property type="entry name" value="QUINONE OXIDOREDUCTASE-LIKE PROTEIN 2"/>
    <property type="match status" value="1"/>
</dbReference>